<proteinExistence type="predicted"/>
<evidence type="ECO:0000313" key="2">
    <source>
        <dbReference type="Proteomes" id="UP000011577"/>
    </source>
</evidence>
<accession>M0HWL7</accession>
<gene>
    <name evidence="1" type="ORF">C452_15175</name>
</gene>
<evidence type="ECO:0000313" key="1">
    <source>
        <dbReference type="EMBL" id="ELZ88123.1"/>
    </source>
</evidence>
<name>M0HWL7_HALVO</name>
<dbReference type="AlphaFoldDB" id="M0HWL7"/>
<comment type="caution">
    <text evidence="1">The sequence shown here is derived from an EMBL/GenBank/DDBJ whole genome shotgun (WGS) entry which is preliminary data.</text>
</comment>
<sequence length="89" mass="10333">MVSVFDCEEYEAFVVDIEEDSMIYVFALVTDLQSPNLSLVGYVFDLWMVPGLGEIFCGKFFYGLSYRFLNFVFQVLVVEAKLFLKDCLR</sequence>
<dbReference type="EMBL" id="AOLL01000028">
    <property type="protein sequence ID" value="ELZ88123.1"/>
    <property type="molecule type" value="Genomic_DNA"/>
</dbReference>
<organism evidence="1 2">
    <name type="scientific">Haloferax volcanii JCM 10717</name>
    <dbReference type="NCBI Taxonomy" id="1227458"/>
    <lineage>
        <taxon>Archaea</taxon>
        <taxon>Methanobacteriati</taxon>
        <taxon>Methanobacteriota</taxon>
        <taxon>Stenosarchaea group</taxon>
        <taxon>Halobacteria</taxon>
        <taxon>Halobacteriales</taxon>
        <taxon>Haloferacaceae</taxon>
        <taxon>Haloferax</taxon>
    </lineage>
</organism>
<dbReference type="Proteomes" id="UP000011577">
    <property type="component" value="Unassembled WGS sequence"/>
</dbReference>
<protein>
    <submittedName>
        <fullName evidence="1">Uncharacterized protein</fullName>
    </submittedName>
</protein>
<reference evidence="1 2" key="1">
    <citation type="journal article" date="2014" name="PLoS Genet.">
        <title>Phylogenetically driven sequencing of extremely halophilic archaea reveals strategies for static and dynamic osmo-response.</title>
        <authorList>
            <person name="Becker E.A."/>
            <person name="Seitzer P.M."/>
            <person name="Tritt A."/>
            <person name="Larsen D."/>
            <person name="Krusor M."/>
            <person name="Yao A.I."/>
            <person name="Wu D."/>
            <person name="Madern D."/>
            <person name="Eisen J.A."/>
            <person name="Darling A.E."/>
            <person name="Facciotti M.T."/>
        </authorList>
    </citation>
    <scope>NUCLEOTIDE SEQUENCE [LARGE SCALE GENOMIC DNA]</scope>
    <source>
        <strain evidence="1 2">JCM 10717</strain>
    </source>
</reference>